<dbReference type="OMA" id="FWSITSP"/>
<feature type="compositionally biased region" description="Basic and acidic residues" evidence="10">
    <location>
        <begin position="619"/>
        <end position="648"/>
    </location>
</feature>
<dbReference type="GO" id="GO:0045202">
    <property type="term" value="C:synapse"/>
    <property type="evidence" value="ECO:0007669"/>
    <property type="project" value="GOC"/>
</dbReference>
<dbReference type="InParanoid" id="A0A7M7GG31"/>
<keyword evidence="14" id="KW-1185">Reference proteome</keyword>
<dbReference type="EnsemblMetazoa" id="XM_003723964">
    <property type="protein sequence ID" value="XP_003724012"/>
    <property type="gene ID" value="LOC100888787"/>
</dbReference>
<dbReference type="InterPro" id="IPR017452">
    <property type="entry name" value="GPCR_Rhodpsn_7TM"/>
</dbReference>
<evidence type="ECO:0000313" key="13">
    <source>
        <dbReference type="EnsemblMetazoa" id="XP_003724012"/>
    </source>
</evidence>
<evidence type="ECO:0000259" key="12">
    <source>
        <dbReference type="PROSITE" id="PS50262"/>
    </source>
</evidence>
<feature type="region of interest" description="Disordered" evidence="10">
    <location>
        <begin position="358"/>
        <end position="427"/>
    </location>
</feature>
<dbReference type="GO" id="GO:0030594">
    <property type="term" value="F:neurotransmitter receptor activity"/>
    <property type="evidence" value="ECO:0000318"/>
    <property type="project" value="GO_Central"/>
</dbReference>
<dbReference type="AlphaFoldDB" id="A0A7M7GG31"/>
<dbReference type="RefSeq" id="XP_003724012.1">
    <property type="nucleotide sequence ID" value="XM_003723964.3"/>
</dbReference>
<comment type="subcellular location">
    <subcellularLocation>
        <location evidence="1">Cell membrane</location>
        <topology evidence="1">Multi-pass membrane protein</topology>
    </subcellularLocation>
</comment>
<reference evidence="13" key="2">
    <citation type="submission" date="2021-01" db="UniProtKB">
        <authorList>
            <consortium name="EnsemblMetazoa"/>
        </authorList>
    </citation>
    <scope>IDENTIFICATION</scope>
</reference>
<feature type="compositionally biased region" description="Basic and acidic residues" evidence="10">
    <location>
        <begin position="358"/>
        <end position="367"/>
    </location>
</feature>
<comment type="similarity">
    <text evidence="9">Belongs to the G-protein coupled receptor 1 family.</text>
</comment>
<keyword evidence="5 9" id="KW-0297">G-protein coupled receptor</keyword>
<feature type="compositionally biased region" description="Polar residues" evidence="10">
    <location>
        <begin position="603"/>
        <end position="618"/>
    </location>
</feature>
<dbReference type="FunFam" id="1.20.1070.10:FF:000759">
    <property type="entry name" value="Predicted protein"/>
    <property type="match status" value="1"/>
</dbReference>
<feature type="region of interest" description="Disordered" evidence="10">
    <location>
        <begin position="514"/>
        <end position="533"/>
    </location>
</feature>
<dbReference type="PANTHER" id="PTHR24247">
    <property type="entry name" value="5-HYDROXYTRYPTAMINE RECEPTOR"/>
    <property type="match status" value="1"/>
</dbReference>
<organism evidence="13 14">
    <name type="scientific">Strongylocentrotus purpuratus</name>
    <name type="common">Purple sea urchin</name>
    <dbReference type="NCBI Taxonomy" id="7668"/>
    <lineage>
        <taxon>Eukaryota</taxon>
        <taxon>Metazoa</taxon>
        <taxon>Echinodermata</taxon>
        <taxon>Eleutherozoa</taxon>
        <taxon>Echinozoa</taxon>
        <taxon>Echinoidea</taxon>
        <taxon>Euechinoidea</taxon>
        <taxon>Echinacea</taxon>
        <taxon>Camarodonta</taxon>
        <taxon>Echinidea</taxon>
        <taxon>Strongylocentrotidae</taxon>
        <taxon>Strongylocentrotus</taxon>
    </lineage>
</organism>
<evidence type="ECO:0000256" key="6">
    <source>
        <dbReference type="ARBA" id="ARBA00023136"/>
    </source>
</evidence>
<dbReference type="GO" id="GO:0051378">
    <property type="term" value="F:serotonin binding"/>
    <property type="evidence" value="ECO:0000318"/>
    <property type="project" value="GO_Central"/>
</dbReference>
<dbReference type="GO" id="GO:0007187">
    <property type="term" value="P:G protein-coupled receptor signaling pathway, coupled to cyclic nucleotide second messenger"/>
    <property type="evidence" value="ECO:0000318"/>
    <property type="project" value="GO_Central"/>
</dbReference>
<feature type="transmembrane region" description="Helical" evidence="11">
    <location>
        <begin position="78"/>
        <end position="102"/>
    </location>
</feature>
<feature type="compositionally biased region" description="Polar residues" evidence="10">
    <location>
        <begin position="540"/>
        <end position="551"/>
    </location>
</feature>
<accession>A0A7M7GG31</accession>
<dbReference type="GO" id="GO:0004993">
    <property type="term" value="F:G protein-coupled serotonin receptor activity"/>
    <property type="evidence" value="ECO:0000318"/>
    <property type="project" value="GO_Central"/>
</dbReference>
<evidence type="ECO:0000313" key="14">
    <source>
        <dbReference type="Proteomes" id="UP000007110"/>
    </source>
</evidence>
<feature type="compositionally biased region" description="Polar residues" evidence="10">
    <location>
        <begin position="284"/>
        <end position="295"/>
    </location>
</feature>
<name>A0A7M7GG31_STRPU</name>
<feature type="transmembrane region" description="Helical" evidence="11">
    <location>
        <begin position="156"/>
        <end position="178"/>
    </location>
</feature>
<dbReference type="Gene3D" id="1.20.1070.10">
    <property type="entry name" value="Rhodopsin 7-helix transmembrane proteins"/>
    <property type="match status" value="2"/>
</dbReference>
<evidence type="ECO:0000256" key="5">
    <source>
        <dbReference type="ARBA" id="ARBA00023040"/>
    </source>
</evidence>
<dbReference type="GeneID" id="100888787"/>
<keyword evidence="6 11" id="KW-0472">Membrane</keyword>
<evidence type="ECO:0000256" key="11">
    <source>
        <dbReference type="SAM" id="Phobius"/>
    </source>
</evidence>
<dbReference type="GO" id="GO:0005886">
    <property type="term" value="C:plasma membrane"/>
    <property type="evidence" value="ECO:0000318"/>
    <property type="project" value="GO_Central"/>
</dbReference>
<feature type="domain" description="G-protein coupled receptors family 1 profile" evidence="12">
    <location>
        <begin position="97"/>
        <end position="792"/>
    </location>
</feature>
<dbReference type="PROSITE" id="PS00237">
    <property type="entry name" value="G_PROTEIN_RECEP_F1_1"/>
    <property type="match status" value="1"/>
</dbReference>
<feature type="compositionally biased region" description="Basic and acidic residues" evidence="10">
    <location>
        <begin position="297"/>
        <end position="307"/>
    </location>
</feature>
<dbReference type="PANTHER" id="PTHR24247:SF241">
    <property type="entry name" value="5-HYDROXYTRYPTAMINE RECEPTOR 2A-RELATED"/>
    <property type="match status" value="1"/>
</dbReference>
<dbReference type="PROSITE" id="PS50262">
    <property type="entry name" value="G_PROTEIN_RECEP_F1_2"/>
    <property type="match status" value="1"/>
</dbReference>
<feature type="transmembrane region" description="Helical" evidence="11">
    <location>
        <begin position="199"/>
        <end position="224"/>
    </location>
</feature>
<evidence type="ECO:0000256" key="8">
    <source>
        <dbReference type="ARBA" id="ARBA00023224"/>
    </source>
</evidence>
<keyword evidence="8 9" id="KW-0807">Transducer</keyword>
<keyword evidence="4 11" id="KW-1133">Transmembrane helix</keyword>
<feature type="region of interest" description="Disordered" evidence="10">
    <location>
        <begin position="283"/>
        <end position="307"/>
    </location>
</feature>
<dbReference type="KEGG" id="spu:100888787"/>
<evidence type="ECO:0000256" key="3">
    <source>
        <dbReference type="ARBA" id="ARBA00022692"/>
    </source>
</evidence>
<feature type="region of interest" description="Disordered" evidence="10">
    <location>
        <begin position="603"/>
        <end position="648"/>
    </location>
</feature>
<dbReference type="OrthoDB" id="10026056at2759"/>
<dbReference type="Pfam" id="PF00001">
    <property type="entry name" value="7tm_1"/>
    <property type="match status" value="2"/>
</dbReference>
<dbReference type="Proteomes" id="UP000007110">
    <property type="component" value="Unassembled WGS sequence"/>
</dbReference>
<reference evidence="14" key="1">
    <citation type="submission" date="2015-02" db="EMBL/GenBank/DDBJ databases">
        <title>Genome sequencing for Strongylocentrotus purpuratus.</title>
        <authorList>
            <person name="Murali S."/>
            <person name="Liu Y."/>
            <person name="Vee V."/>
            <person name="English A."/>
            <person name="Wang M."/>
            <person name="Skinner E."/>
            <person name="Han Y."/>
            <person name="Muzny D.M."/>
            <person name="Worley K.C."/>
            <person name="Gibbs R.A."/>
        </authorList>
    </citation>
    <scope>NUCLEOTIDE SEQUENCE</scope>
</reference>
<evidence type="ECO:0000256" key="2">
    <source>
        <dbReference type="ARBA" id="ARBA00022475"/>
    </source>
</evidence>
<proteinExistence type="inferred from homology"/>
<dbReference type="GO" id="GO:0030425">
    <property type="term" value="C:dendrite"/>
    <property type="evidence" value="ECO:0000318"/>
    <property type="project" value="GO_Central"/>
</dbReference>
<evidence type="ECO:0000256" key="9">
    <source>
        <dbReference type="RuleBase" id="RU000688"/>
    </source>
</evidence>
<dbReference type="SUPFAM" id="SSF81321">
    <property type="entry name" value="Family A G protein-coupled receptor-like"/>
    <property type="match status" value="1"/>
</dbReference>
<protein>
    <recommendedName>
        <fullName evidence="12">G-protein coupled receptors family 1 profile domain-containing protein</fullName>
    </recommendedName>
</protein>
<feature type="transmembrane region" description="Helical" evidence="11">
    <location>
        <begin position="244"/>
        <end position="268"/>
    </location>
</feature>
<evidence type="ECO:0000256" key="7">
    <source>
        <dbReference type="ARBA" id="ARBA00023170"/>
    </source>
</evidence>
<sequence>MNVMIMDREETDRWESVSHVAASKIAMVTTQLAERLAAEWNVTPTVTQTNLEMQHDLTHDVAAVLSDDTNIDHQTETAIVALKAVLVIFLAFLVTLSNAVVIHVMRLDRSLHTVGNLFTASLAIADLCVGIFVIPFNVFDILSVRGWQAHPNAARSIWITMDYFFTTASIMNLVLLNLDRFWSITSPIKYIRQRTRRRALLLISCVWGVPVVFICGPATTWKFAFTNVPVPSRTVFVSFSVGSWLMAAGAVFIYIIPLFVLCAIYSQIYRAIHRRSKMDVGRSSIASSAMSTRPGSSRRDSESQHNFITEHELQRLKGIYEKTVRRERGERQLMAIIRRRSRGYGTGAREIRRYASIDEEDHEVRGDENEENEAEDRHEDHGSGEGGSIYEGVNYNSAPSSDGKLADAESNDAEHDDDGSIGPYEIREGEKKALMTRVDNTENEHRIPILGTNREDTELNISPIIRARRKIDRMSIDSAISNPKPHLSPHSLNPDRLECDLFSNGMVMCPNCPNSRGSSRGSSPNRRLGASVDSTCESMNRLNRSPAKNQPPSIPTTPERAVTETSNLQPNTDQIVPLRQNGDVMHCNGIVQKPFTESILTSMQESSFTTSSENIETSPRSDERSISPTESDHVILSDIDSDTRLPDPPKRRTSFSFDLINEVTHCRCNTVVGSRRTTSRSLSYPKSDNSTSLTFPMDVSSMNGFRSRVRKSLTSSFTALSGRGSKALMLLRKQDKAAKQLGIILTCLIVCWTPYFFQVLLYSFMYDVINITAMTISVYLGYAHSFLNPVLYALFNLRFQRAFRHVLCACCVRTQTSPRLPCSVPPSLI</sequence>
<dbReference type="GO" id="GO:0007198">
    <property type="term" value="P:adenylate cyclase-inhibiting serotonin receptor signaling pathway"/>
    <property type="evidence" value="ECO:0000318"/>
    <property type="project" value="GO_Central"/>
</dbReference>
<evidence type="ECO:0000256" key="1">
    <source>
        <dbReference type="ARBA" id="ARBA00004651"/>
    </source>
</evidence>
<dbReference type="InterPro" id="IPR000276">
    <property type="entry name" value="GPCR_Rhodpsn"/>
</dbReference>
<dbReference type="PRINTS" id="PR00237">
    <property type="entry name" value="GPCRRHODOPSN"/>
</dbReference>
<evidence type="ECO:0000256" key="4">
    <source>
        <dbReference type="ARBA" id="ARBA00022989"/>
    </source>
</evidence>
<evidence type="ECO:0000256" key="10">
    <source>
        <dbReference type="SAM" id="MobiDB-lite"/>
    </source>
</evidence>
<feature type="transmembrane region" description="Helical" evidence="11">
    <location>
        <begin position="771"/>
        <end position="795"/>
    </location>
</feature>
<feature type="compositionally biased region" description="Acidic residues" evidence="10">
    <location>
        <begin position="409"/>
        <end position="419"/>
    </location>
</feature>
<keyword evidence="3 9" id="KW-0812">Transmembrane</keyword>
<dbReference type="GO" id="GO:0007268">
    <property type="term" value="P:chemical synaptic transmission"/>
    <property type="evidence" value="ECO:0000318"/>
    <property type="project" value="GO_Central"/>
</dbReference>
<keyword evidence="7 9" id="KW-0675">Receptor</keyword>
<feature type="transmembrane region" description="Helical" evidence="11">
    <location>
        <begin position="114"/>
        <end position="136"/>
    </location>
</feature>
<feature type="compositionally biased region" description="Low complexity" evidence="10">
    <location>
        <begin position="514"/>
        <end position="527"/>
    </location>
</feature>
<feature type="transmembrane region" description="Helical" evidence="11">
    <location>
        <begin position="741"/>
        <end position="765"/>
    </location>
</feature>
<feature type="region of interest" description="Disordered" evidence="10">
    <location>
        <begin position="540"/>
        <end position="567"/>
    </location>
</feature>
<keyword evidence="2" id="KW-1003">Cell membrane</keyword>